<evidence type="ECO:0000256" key="1">
    <source>
        <dbReference type="SAM" id="MobiDB-lite"/>
    </source>
</evidence>
<dbReference type="AlphaFoldDB" id="A0A154W2Y3"/>
<evidence type="ECO:0008006" key="4">
    <source>
        <dbReference type="Google" id="ProtNLM"/>
    </source>
</evidence>
<name>A0A154W2Y3_9PROT</name>
<evidence type="ECO:0000313" key="3">
    <source>
        <dbReference type="Proteomes" id="UP000076400"/>
    </source>
</evidence>
<feature type="compositionally biased region" description="Basic and acidic residues" evidence="1">
    <location>
        <begin position="740"/>
        <end position="750"/>
    </location>
</feature>
<dbReference type="Gene3D" id="3.90.550.10">
    <property type="entry name" value="Spore Coat Polysaccharide Biosynthesis Protein SpsA, Chain A"/>
    <property type="match status" value="1"/>
</dbReference>
<dbReference type="PANTHER" id="PTHR43179">
    <property type="entry name" value="RHAMNOSYLTRANSFERASE WBBL"/>
    <property type="match status" value="1"/>
</dbReference>
<dbReference type="PANTHER" id="PTHR43179:SF7">
    <property type="entry name" value="RHAMNOSYLTRANSFERASE WBBL"/>
    <property type="match status" value="1"/>
</dbReference>
<dbReference type="Proteomes" id="UP000076400">
    <property type="component" value="Unassembled WGS sequence"/>
</dbReference>
<dbReference type="EMBL" id="LPXN01000112">
    <property type="protein sequence ID" value="KZD07801.1"/>
    <property type="molecule type" value="Genomic_DNA"/>
</dbReference>
<feature type="compositionally biased region" description="Basic residues" evidence="1">
    <location>
        <begin position="729"/>
        <end position="739"/>
    </location>
</feature>
<comment type="caution">
    <text evidence="2">The sequence shown here is derived from an EMBL/GenBank/DDBJ whole genome shotgun (WGS) entry which is preliminary data.</text>
</comment>
<dbReference type="InterPro" id="IPR029044">
    <property type="entry name" value="Nucleotide-diphossugar_trans"/>
</dbReference>
<proteinExistence type="predicted"/>
<reference evidence="2 3" key="1">
    <citation type="submission" date="2015-12" db="EMBL/GenBank/DDBJ databases">
        <title>Genome sequence of Oceanibaculum pacificum MCCC 1A02656.</title>
        <authorList>
            <person name="Lu L."/>
            <person name="Lai Q."/>
            <person name="Shao Z."/>
            <person name="Qian P."/>
        </authorList>
    </citation>
    <scope>NUCLEOTIDE SEQUENCE [LARGE SCALE GENOMIC DNA]</scope>
    <source>
        <strain evidence="2 3">MCCC 1A02656</strain>
    </source>
</reference>
<accession>A0A154W2Y3</accession>
<gene>
    <name evidence="2" type="ORF">AUP43_09735</name>
</gene>
<feature type="region of interest" description="Disordered" evidence="1">
    <location>
        <begin position="725"/>
        <end position="750"/>
    </location>
</feature>
<dbReference type="Pfam" id="PF13641">
    <property type="entry name" value="Glyco_tranf_2_3"/>
    <property type="match status" value="1"/>
</dbReference>
<dbReference type="SUPFAM" id="SSF53448">
    <property type="entry name" value="Nucleotide-diphospho-sugar transferases"/>
    <property type="match status" value="1"/>
</dbReference>
<protein>
    <recommendedName>
        <fullName evidence="4">Glycosyltransferase 2-like domain-containing protein</fullName>
    </recommendedName>
</protein>
<evidence type="ECO:0000313" key="2">
    <source>
        <dbReference type="EMBL" id="KZD07801.1"/>
    </source>
</evidence>
<dbReference type="STRING" id="580166.AUP43_09735"/>
<keyword evidence="3" id="KW-1185">Reference proteome</keyword>
<organism evidence="2 3">
    <name type="scientific">Oceanibaculum pacificum</name>
    <dbReference type="NCBI Taxonomy" id="580166"/>
    <lineage>
        <taxon>Bacteria</taxon>
        <taxon>Pseudomonadati</taxon>
        <taxon>Pseudomonadota</taxon>
        <taxon>Alphaproteobacteria</taxon>
        <taxon>Rhodospirillales</taxon>
        <taxon>Oceanibaculaceae</taxon>
        <taxon>Oceanibaculum</taxon>
    </lineage>
</organism>
<sequence length="750" mass="80777">MPVLLFTLGAGVYLGVLAEAPSLPAGVTVAVNKKQPALRSLVRTIVDARGGNKRRGYLLFQTKGDAAVERLTVSAGAASLILLPTGPALPLAAAARVLRGSDLHNLIAFLLRDGGPGFGLLVRGSGCAALRDLLQAVATVRLPVGYHADLGQGKHYVEYSLEMPDERPLTAVSIGANGARLTKSRPIAVARERDGATRMGVFLNAAETAPAKDEIVVVQQGDQVSLIGSPILRGTSLRAFLRHCGDYTPAVRLQLRERLGALTPPGDAFGPSFAWVQRLEARPAQTSAVQRAPFGGGIDLAIPCGNDGVFVNGWLWDPADSLRRFELISPRGERAPVDTDALRVKADKVAKHFQVNGLPSLVREPGFACFVPLKKGAADCLQFRAELDFHGGVSTDLLSPVNQLSPRQARDVILRLVPRAALTPAVLENVFYPTLAPLQQACLAGKRVERVESYGVQPAKPAVSVVVPLYGRYEFIRAQMLAFAFDTAMAAAELIYVLDKPEDAPKVEPLIKGLHLTFGVPCRLAINAENYGYAGASNLGAALGTAKKILFLNSDVVPTEPGWLARMTAFYDATPDIGLLGPKLLFPDGSLQHAGLYFRRDLMPWWVNAVYHKGYAADWPAAQVSRAVPGVTGACMMIARDKYEAVGGIAENYIVGDFEDSDLALRCHAQGWSSWYQADVALMHVERASIEGHEIYAKTPCDAVNGWQQTHRWGDAIAAVQDSFDRPAKPARAKRKARPKTVDLPRREVA</sequence>